<name>A0A0G0W788_UNCC2</name>
<protein>
    <recommendedName>
        <fullName evidence="4">Transmembrane protein</fullName>
    </recommendedName>
</protein>
<keyword evidence="1" id="KW-0812">Transmembrane</keyword>
<organism evidence="2 3">
    <name type="scientific">candidate division CPR2 bacterium GW2011_GWC1_41_48</name>
    <dbReference type="NCBI Taxonomy" id="1618344"/>
    <lineage>
        <taxon>Bacteria</taxon>
        <taxon>Bacteria division CPR2</taxon>
    </lineage>
</organism>
<evidence type="ECO:0000313" key="2">
    <source>
        <dbReference type="EMBL" id="KKS08835.1"/>
    </source>
</evidence>
<dbReference type="AlphaFoldDB" id="A0A0G0W788"/>
<feature type="transmembrane region" description="Helical" evidence="1">
    <location>
        <begin position="104"/>
        <end position="128"/>
    </location>
</feature>
<accession>A0A0G0W788</accession>
<feature type="transmembrane region" description="Helical" evidence="1">
    <location>
        <begin position="31"/>
        <end position="52"/>
    </location>
</feature>
<gene>
    <name evidence="2" type="ORF">UU65_C0004G0046</name>
</gene>
<feature type="transmembrane region" description="Helical" evidence="1">
    <location>
        <begin position="58"/>
        <end position="77"/>
    </location>
</feature>
<dbReference type="Proteomes" id="UP000033869">
    <property type="component" value="Unassembled WGS sequence"/>
</dbReference>
<dbReference type="EMBL" id="LCBL01000004">
    <property type="protein sequence ID" value="KKS08835.1"/>
    <property type="molecule type" value="Genomic_DNA"/>
</dbReference>
<proteinExistence type="predicted"/>
<comment type="caution">
    <text evidence="2">The sequence shown here is derived from an EMBL/GenBank/DDBJ whole genome shotgun (WGS) entry which is preliminary data.</text>
</comment>
<evidence type="ECO:0008006" key="4">
    <source>
        <dbReference type="Google" id="ProtNLM"/>
    </source>
</evidence>
<evidence type="ECO:0000256" key="1">
    <source>
        <dbReference type="SAM" id="Phobius"/>
    </source>
</evidence>
<reference evidence="2 3" key="1">
    <citation type="journal article" date="2015" name="Nature">
        <title>rRNA introns, odd ribosomes, and small enigmatic genomes across a large radiation of phyla.</title>
        <authorList>
            <person name="Brown C.T."/>
            <person name="Hug L.A."/>
            <person name="Thomas B.C."/>
            <person name="Sharon I."/>
            <person name="Castelle C.J."/>
            <person name="Singh A."/>
            <person name="Wilkins M.J."/>
            <person name="Williams K.H."/>
            <person name="Banfield J.F."/>
        </authorList>
    </citation>
    <scope>NUCLEOTIDE SEQUENCE [LARGE SCALE GENOMIC DNA]</scope>
</reference>
<evidence type="ECO:0000313" key="3">
    <source>
        <dbReference type="Proteomes" id="UP000033869"/>
    </source>
</evidence>
<keyword evidence="1" id="KW-1133">Transmembrane helix</keyword>
<sequence length="136" mass="14555">MSVEMNNDGAAPVATESKPEAKAMPEELKKFNWGAFLLTWIWGIGHSVWLALAGLVLIFIPVIGFLGSIAFAVYLGVKGNELAWKTGKYTDVEAYLALEKKWMIAGLVVVALGFVLAFMMGAAIVSMITGGMLNGS</sequence>
<keyword evidence="1" id="KW-0472">Membrane</keyword>